<sequence>MVLDCFELWQRTLGSQSEDFKPQTEFLRQAFLNFRERTAQLIGEIGPLLPGLTVHDITHVDALWRVVNEIAGPEYPLNPAEAFVLGGSFLLHDAAHVLAAYEDGLEGIKQTIEWKDLVAHRFESNEPLPGSPEERSALFQVLRHLHAKQAHRLAKVCWTVPSDGANIYLLEHFELREYYGSLIGEIAASHHWEPLRVVETFTNRHLSPPSFLAPTKWSVDALKIAFLLRTADAAHIDGRRAPWFLFALRCPSGLSHEHWLFQAKMGQPVRTDRGELRLSSGSPFPEKDRQAWWLAYDTACLIDKEIRQAQMLLRDAGRPPFATVSVEHVATSQAFATNVLTSGWEPIDVGPKIGDVSKVIRSLGGTKLYGRRPELALRELIQNAADAVRARRALGELGQKEGEIEVALAQDGQVTWLHVTDTGIGMSRFVLTEVLLDFGNSLWDSEALRSELPGLAAQRFCAVGQFGIGFFSVFMLGKEVKVTTYPCSRGNDATSEQWLLEFGHGLYVRPSLRRPNSKERLSQFGTRISVAMDAATLERLLIATNESRVSIYDLFRDEDKDAIPWLSKKKTKLPDIREVILNICPTLDIDVIMRISQKKPVRILRANDWVKLKPEHLLCRVPRSGLTKLNPKTLLDLREDSGMLVGRVSYSGSLDEATITFGGIKSGSVQNLFGVLLGINNSDLVRSKSRPIASRDAWAKWASEWIDKFGGTEVDTLAALHLFCPERDLPLYRVEDKILTEAQLTKWLRAHNEVYVLEGFPYREDDDEVSVDSFRQYFKLNPEILVLPSPRDNFSKSLTFSKINYTARLEAVLQSVWGDGIDWDGADEVVGDVNGTEIYRLTIRYVRVVEDN</sequence>
<evidence type="ECO:0000259" key="5">
    <source>
        <dbReference type="Pfam" id="PF24391"/>
    </source>
</evidence>
<dbReference type="EMBL" id="BDQG01000001">
    <property type="protein sequence ID" value="GAW67984.1"/>
    <property type="molecule type" value="Genomic_DNA"/>
</dbReference>
<dbReference type="Pfam" id="PF13589">
    <property type="entry name" value="HATPase_c_3"/>
    <property type="match status" value="1"/>
</dbReference>
<dbReference type="Proteomes" id="UP000194153">
    <property type="component" value="Unassembled WGS sequence"/>
</dbReference>
<dbReference type="PRINTS" id="PR00775">
    <property type="entry name" value="HEATSHOCK90"/>
</dbReference>
<comment type="caution">
    <text evidence="6">The sequence shown here is derived from an EMBL/GenBank/DDBJ whole genome shotgun (WGS) entry which is preliminary data.</text>
</comment>
<dbReference type="InterPro" id="IPR036890">
    <property type="entry name" value="HATPase_C_sf"/>
</dbReference>
<organism evidence="6 7">
    <name type="scientific">Geoanaerobacter pelophilus</name>
    <dbReference type="NCBI Taxonomy" id="60036"/>
    <lineage>
        <taxon>Bacteria</taxon>
        <taxon>Pseudomonadati</taxon>
        <taxon>Thermodesulfobacteriota</taxon>
        <taxon>Desulfuromonadia</taxon>
        <taxon>Geobacterales</taxon>
        <taxon>Geobacteraceae</taxon>
        <taxon>Geoanaerobacter</taxon>
    </lineage>
</organism>
<dbReference type="SUPFAM" id="SSF55874">
    <property type="entry name" value="ATPase domain of HSP90 chaperone/DNA topoisomerase II/histidine kinase"/>
    <property type="match status" value="1"/>
</dbReference>
<dbReference type="Gene3D" id="3.30.565.10">
    <property type="entry name" value="Histidine kinase-like ATPase, C-terminal domain"/>
    <property type="match status" value="1"/>
</dbReference>
<dbReference type="Pfam" id="PF24391">
    <property type="entry name" value="HD-CE"/>
    <property type="match status" value="1"/>
</dbReference>
<dbReference type="PANTHER" id="PTHR11528">
    <property type="entry name" value="HEAT SHOCK PROTEIN 90 FAMILY MEMBER"/>
    <property type="match status" value="1"/>
</dbReference>
<dbReference type="InterPro" id="IPR020575">
    <property type="entry name" value="Hsp90_N"/>
</dbReference>
<keyword evidence="7" id="KW-1185">Reference proteome</keyword>
<comment type="similarity">
    <text evidence="1">Belongs to the heat shock protein 90 family.</text>
</comment>
<proteinExistence type="inferred from homology"/>
<evidence type="ECO:0000256" key="3">
    <source>
        <dbReference type="ARBA" id="ARBA00022840"/>
    </source>
</evidence>
<gene>
    <name evidence="6" type="ORF">GPEL0_01r4100</name>
</gene>
<reference evidence="7" key="2">
    <citation type="submission" date="2017-05" db="EMBL/GenBank/DDBJ databases">
        <title>Draft genome sequence of Geobacter pelophilus, a iron(III)-reducing bacteria.</title>
        <authorList>
            <person name="Aoyagi T."/>
            <person name="Koike H."/>
            <person name="Morita T."/>
            <person name="Sato Y."/>
            <person name="Habe H."/>
            <person name="Hori T."/>
        </authorList>
    </citation>
    <scope>NUCLEOTIDE SEQUENCE [LARGE SCALE GENOMIC DNA]</scope>
    <source>
        <strain evidence="7">Drf2</strain>
    </source>
</reference>
<evidence type="ECO:0000256" key="1">
    <source>
        <dbReference type="ARBA" id="ARBA00008239"/>
    </source>
</evidence>
<evidence type="ECO:0000256" key="2">
    <source>
        <dbReference type="ARBA" id="ARBA00022741"/>
    </source>
</evidence>
<evidence type="ECO:0000256" key="4">
    <source>
        <dbReference type="ARBA" id="ARBA00023186"/>
    </source>
</evidence>
<evidence type="ECO:0000313" key="6">
    <source>
        <dbReference type="EMBL" id="GAW67984.1"/>
    </source>
</evidence>
<dbReference type="InterPro" id="IPR001404">
    <property type="entry name" value="Hsp90_fam"/>
</dbReference>
<keyword evidence="2" id="KW-0547">Nucleotide-binding</keyword>
<dbReference type="InterPro" id="IPR056471">
    <property type="entry name" value="HD-CE"/>
</dbReference>
<keyword evidence="4" id="KW-0143">Chaperone</keyword>
<evidence type="ECO:0000313" key="7">
    <source>
        <dbReference type="Proteomes" id="UP000194153"/>
    </source>
</evidence>
<protein>
    <submittedName>
        <fullName evidence="6">ATPase</fullName>
    </submittedName>
</protein>
<dbReference type="RefSeq" id="WP_085814177.1">
    <property type="nucleotide sequence ID" value="NZ_BDQG01000001.1"/>
</dbReference>
<name>A0ABQ0MLM8_9BACT</name>
<accession>A0ABQ0MLM8</accession>
<reference evidence="6 7" key="1">
    <citation type="submission" date="2017-04" db="EMBL/GenBank/DDBJ databases">
        <authorList>
            <consortium name="Geobacter pelophilus Genome Sequencing"/>
            <person name="Aoyagi T."/>
            <person name="Koike H."/>
            <person name="Hori T."/>
        </authorList>
    </citation>
    <scope>NUCLEOTIDE SEQUENCE [LARGE SCALE GENOMIC DNA]</scope>
    <source>
        <strain evidence="6 7">Drf2</strain>
    </source>
</reference>
<feature type="domain" description="HD-CE" evidence="5">
    <location>
        <begin position="49"/>
        <end position="308"/>
    </location>
</feature>
<keyword evidence="3" id="KW-0067">ATP-binding</keyword>